<proteinExistence type="predicted"/>
<protein>
    <submittedName>
        <fullName evidence="4">Phosphoglycerate dehydrogenase-like enzyme</fullName>
    </submittedName>
</protein>
<evidence type="ECO:0000259" key="3">
    <source>
        <dbReference type="Pfam" id="PF02826"/>
    </source>
</evidence>
<name>A0A2T1A2X0_9ACTN</name>
<comment type="caution">
    <text evidence="4">The sequence shown here is derived from an EMBL/GenBank/DDBJ whole genome shotgun (WGS) entry which is preliminary data.</text>
</comment>
<dbReference type="CDD" id="cd05300">
    <property type="entry name" value="2-Hacid_dh_1"/>
    <property type="match status" value="1"/>
</dbReference>
<reference evidence="4 5" key="1">
    <citation type="submission" date="2018-03" db="EMBL/GenBank/DDBJ databases">
        <title>Genomic Encyclopedia of Archaeal and Bacterial Type Strains, Phase II (KMG-II): from individual species to whole genera.</title>
        <authorList>
            <person name="Goeker M."/>
        </authorList>
    </citation>
    <scope>NUCLEOTIDE SEQUENCE [LARGE SCALE GENOMIC DNA]</scope>
    <source>
        <strain evidence="4 5">DSM 100065</strain>
    </source>
</reference>
<dbReference type="GO" id="GO:0051287">
    <property type="term" value="F:NAD binding"/>
    <property type="evidence" value="ECO:0007669"/>
    <property type="project" value="InterPro"/>
</dbReference>
<dbReference type="PANTHER" id="PTHR43333:SF1">
    <property type="entry name" value="D-ISOMER SPECIFIC 2-HYDROXYACID DEHYDROGENASE NAD-BINDING DOMAIN-CONTAINING PROTEIN"/>
    <property type="match status" value="1"/>
</dbReference>
<feature type="domain" description="D-isomer specific 2-hydroxyacid dehydrogenase NAD-binding" evidence="3">
    <location>
        <begin position="141"/>
        <end position="313"/>
    </location>
</feature>
<accession>A0A2T1A2X0</accession>
<dbReference type="GO" id="GO:0016491">
    <property type="term" value="F:oxidoreductase activity"/>
    <property type="evidence" value="ECO:0007669"/>
    <property type="project" value="UniProtKB-KW"/>
</dbReference>
<dbReference type="OrthoDB" id="4324715at2"/>
<sequence>MSTVRIVAGVPLSEHLADRIREVDPGVELISDPALFPATRVLGDHHGPPPGFKRSADEQARYESLIDSADVLYAVPDGRRSALERAVATNKKLRWIHTQMAGGGAMVASANISDEDLQRVTFTTSAGVHADMLAEFTILGIFAGAKNLARLQAQQSLHEWPRQRASVRSVGGATLLIVGLGEIGTAIADRATALGMRVIGTKRTITDVPGVESVYPNDDLPQIVGEADHIVITLPGTKYTEGLFDADLLAKAKKGVNLINVGRGTVIDEGALIAALQSGQVGSAALDVFAKEPLAEESPLWDFPQVIVSPHSAALDELEEDRLVDSFIANLRKFLAGQPMAHIVQPELGY</sequence>
<dbReference type="Pfam" id="PF02826">
    <property type="entry name" value="2-Hacid_dh_C"/>
    <property type="match status" value="1"/>
</dbReference>
<dbReference type="EMBL" id="PVUE01000003">
    <property type="protein sequence ID" value="PRZ42959.1"/>
    <property type="molecule type" value="Genomic_DNA"/>
</dbReference>
<evidence type="ECO:0000256" key="2">
    <source>
        <dbReference type="ARBA" id="ARBA00023027"/>
    </source>
</evidence>
<dbReference type="InterPro" id="IPR006140">
    <property type="entry name" value="D-isomer_DH_NAD-bd"/>
</dbReference>
<keyword evidence="5" id="KW-1185">Reference proteome</keyword>
<dbReference type="SUPFAM" id="SSF51735">
    <property type="entry name" value="NAD(P)-binding Rossmann-fold domains"/>
    <property type="match status" value="1"/>
</dbReference>
<dbReference type="Proteomes" id="UP000237752">
    <property type="component" value="Unassembled WGS sequence"/>
</dbReference>
<dbReference type="PANTHER" id="PTHR43333">
    <property type="entry name" value="2-HACID_DH_C DOMAIN-CONTAINING PROTEIN"/>
    <property type="match status" value="1"/>
</dbReference>
<dbReference type="Gene3D" id="3.40.50.720">
    <property type="entry name" value="NAD(P)-binding Rossmann-like Domain"/>
    <property type="match status" value="2"/>
</dbReference>
<dbReference type="InterPro" id="IPR036291">
    <property type="entry name" value="NAD(P)-bd_dom_sf"/>
</dbReference>
<keyword evidence="1" id="KW-0560">Oxidoreductase</keyword>
<keyword evidence="2" id="KW-0520">NAD</keyword>
<evidence type="ECO:0000256" key="1">
    <source>
        <dbReference type="ARBA" id="ARBA00023002"/>
    </source>
</evidence>
<dbReference type="RefSeq" id="WP_106347956.1">
    <property type="nucleotide sequence ID" value="NZ_PVUE01000003.1"/>
</dbReference>
<evidence type="ECO:0000313" key="5">
    <source>
        <dbReference type="Proteomes" id="UP000237752"/>
    </source>
</evidence>
<evidence type="ECO:0000313" key="4">
    <source>
        <dbReference type="EMBL" id="PRZ42959.1"/>
    </source>
</evidence>
<gene>
    <name evidence="4" type="ORF">CLV47_1039</name>
</gene>
<dbReference type="AlphaFoldDB" id="A0A2T1A2X0"/>
<organism evidence="4 5">
    <name type="scientific">Antricoccus suffuscus</name>
    <dbReference type="NCBI Taxonomy" id="1629062"/>
    <lineage>
        <taxon>Bacteria</taxon>
        <taxon>Bacillati</taxon>
        <taxon>Actinomycetota</taxon>
        <taxon>Actinomycetes</taxon>
        <taxon>Geodermatophilales</taxon>
        <taxon>Antricoccaceae</taxon>
        <taxon>Antricoccus</taxon>
    </lineage>
</organism>